<gene>
    <name evidence="2" type="ORF">ABWK59_25845</name>
</gene>
<sequence length="68" mass="7302">MDTVELVHQRKRSEDRTADAPAHPAGEIRLLTAGGLGRRAGLLSASPWESDCPWTTVSITLMATEEAA</sequence>
<evidence type="ECO:0000256" key="1">
    <source>
        <dbReference type="SAM" id="MobiDB-lite"/>
    </source>
</evidence>
<dbReference type="KEGG" id="kcm:ABWK59_25845"/>
<protein>
    <submittedName>
        <fullName evidence="2">Uncharacterized protein</fullName>
    </submittedName>
</protein>
<proteinExistence type="predicted"/>
<evidence type="ECO:0000313" key="2">
    <source>
        <dbReference type="EMBL" id="XCM82081.1"/>
    </source>
</evidence>
<dbReference type="AlphaFoldDB" id="A0AAU8K0B4"/>
<dbReference type="EMBL" id="CP159872">
    <property type="protein sequence ID" value="XCM82081.1"/>
    <property type="molecule type" value="Genomic_DNA"/>
</dbReference>
<reference evidence="2" key="1">
    <citation type="submission" date="2024-06" db="EMBL/GenBank/DDBJ databases">
        <title>The genome sequences of Kitasatospora sp. strain HUAS MG31.</title>
        <authorList>
            <person name="Mo P."/>
        </authorList>
    </citation>
    <scope>NUCLEOTIDE SEQUENCE</scope>
    <source>
        <strain evidence="2">HUAS MG31</strain>
    </source>
</reference>
<dbReference type="RefSeq" id="WP_354643007.1">
    <property type="nucleotide sequence ID" value="NZ_CP159872.1"/>
</dbReference>
<feature type="compositionally biased region" description="Basic and acidic residues" evidence="1">
    <location>
        <begin position="1"/>
        <end position="18"/>
    </location>
</feature>
<organism evidence="2">
    <name type="scientific">Kitasatospora camelliae</name>
    <dbReference type="NCBI Taxonomy" id="3156397"/>
    <lineage>
        <taxon>Bacteria</taxon>
        <taxon>Bacillati</taxon>
        <taxon>Actinomycetota</taxon>
        <taxon>Actinomycetes</taxon>
        <taxon>Kitasatosporales</taxon>
        <taxon>Streptomycetaceae</taxon>
        <taxon>Kitasatospora</taxon>
    </lineage>
</organism>
<feature type="region of interest" description="Disordered" evidence="1">
    <location>
        <begin position="1"/>
        <end position="23"/>
    </location>
</feature>
<name>A0AAU8K0B4_9ACTN</name>
<accession>A0AAU8K0B4</accession>